<dbReference type="GO" id="GO:0008168">
    <property type="term" value="F:methyltransferase activity"/>
    <property type="evidence" value="ECO:0007669"/>
    <property type="project" value="UniProtKB-KW"/>
</dbReference>
<evidence type="ECO:0000313" key="2">
    <source>
        <dbReference type="Proteomes" id="UP000184287"/>
    </source>
</evidence>
<dbReference type="SUPFAM" id="SSF53335">
    <property type="entry name" value="S-adenosyl-L-methionine-dependent methyltransferases"/>
    <property type="match status" value="1"/>
</dbReference>
<dbReference type="EMBL" id="FQUQ01000009">
    <property type="protein sequence ID" value="SHH00044.1"/>
    <property type="molecule type" value="Genomic_DNA"/>
</dbReference>
<proteinExistence type="predicted"/>
<dbReference type="InterPro" id="IPR029063">
    <property type="entry name" value="SAM-dependent_MTases_sf"/>
</dbReference>
<gene>
    <name evidence="1" type="ORF">SAMN04488522_109119</name>
</gene>
<keyword evidence="1" id="KW-0808">Transferase</keyword>
<name>A0A1M5PE36_9SPHI</name>
<dbReference type="Gene3D" id="3.40.50.150">
    <property type="entry name" value="Vaccinia Virus protein VP39"/>
    <property type="match status" value="1"/>
</dbReference>
<accession>A0A1M5PE36</accession>
<keyword evidence="2" id="KW-1185">Reference proteome</keyword>
<dbReference type="GO" id="GO:0032259">
    <property type="term" value="P:methylation"/>
    <property type="evidence" value="ECO:0007669"/>
    <property type="project" value="UniProtKB-KW"/>
</dbReference>
<keyword evidence="1" id="KW-0489">Methyltransferase</keyword>
<protein>
    <submittedName>
        <fullName evidence="1">Predicted SAM-depedendent methyltransferase</fullName>
    </submittedName>
</protein>
<organism evidence="1 2">
    <name type="scientific">Pedobacter caeni</name>
    <dbReference type="NCBI Taxonomy" id="288992"/>
    <lineage>
        <taxon>Bacteria</taxon>
        <taxon>Pseudomonadati</taxon>
        <taxon>Bacteroidota</taxon>
        <taxon>Sphingobacteriia</taxon>
        <taxon>Sphingobacteriales</taxon>
        <taxon>Sphingobacteriaceae</taxon>
        <taxon>Pedobacter</taxon>
    </lineage>
</organism>
<evidence type="ECO:0000313" key="1">
    <source>
        <dbReference type="EMBL" id="SHH00044.1"/>
    </source>
</evidence>
<dbReference type="Proteomes" id="UP000184287">
    <property type="component" value="Unassembled WGS sequence"/>
</dbReference>
<reference evidence="2" key="1">
    <citation type="submission" date="2016-11" db="EMBL/GenBank/DDBJ databases">
        <authorList>
            <person name="Varghese N."/>
            <person name="Submissions S."/>
        </authorList>
    </citation>
    <scope>NUCLEOTIDE SEQUENCE [LARGE SCALE GENOMIC DNA]</scope>
    <source>
        <strain evidence="2">DSM 16990</strain>
    </source>
</reference>
<sequence length="191" mass="21923">MLDLIQLKSKIKNSSAPLNIIIGSEKTAYPNWLPTNIESLNLLEKSSFQNLFGEKKAAKFLAEHVFEHISYANALIALKNCFQFMEKGGSIRIAVPDGFHPNKDYIDMVKPGGHGEGADDHKLLYDYHQLSKVLEDAGFRVQLLEYYDEQQQFHFTDWKSEDGHILRSRRFDKRFNEPLGYSSLIIDGIKD</sequence>
<dbReference type="AlphaFoldDB" id="A0A1M5PE36"/>
<dbReference type="STRING" id="288992.SAMN04488522_109119"/>
<dbReference type="RefSeq" id="WP_073238756.1">
    <property type="nucleotide sequence ID" value="NZ_FQUQ01000009.1"/>
</dbReference>